<reference evidence="3" key="1">
    <citation type="journal article" date="2019" name="Plant Biotechnol. J.">
        <title>Genome sequencing of the Australian wild diploid species Gossypium australe highlights disease resistance and delayed gland morphogenesis.</title>
        <authorList>
            <person name="Cai Y."/>
            <person name="Cai X."/>
            <person name="Wang Q."/>
            <person name="Wang P."/>
            <person name="Zhang Y."/>
            <person name="Cai C."/>
            <person name="Xu Y."/>
            <person name="Wang K."/>
            <person name="Zhou Z."/>
            <person name="Wang C."/>
            <person name="Geng S."/>
            <person name="Li B."/>
            <person name="Dong Q."/>
            <person name="Hou Y."/>
            <person name="Wang H."/>
            <person name="Ai P."/>
            <person name="Liu Z."/>
            <person name="Yi F."/>
            <person name="Sun M."/>
            <person name="An G."/>
            <person name="Cheng J."/>
            <person name="Zhang Y."/>
            <person name="Shi Q."/>
            <person name="Xie Y."/>
            <person name="Shi X."/>
            <person name="Chang Y."/>
            <person name="Huang F."/>
            <person name="Chen Y."/>
            <person name="Hong S."/>
            <person name="Mi L."/>
            <person name="Sun Q."/>
            <person name="Zhang L."/>
            <person name="Zhou B."/>
            <person name="Peng R."/>
            <person name="Zhang X."/>
            <person name="Liu F."/>
        </authorList>
    </citation>
    <scope>NUCLEOTIDE SEQUENCE [LARGE SCALE GENOMIC DNA]</scope>
    <source>
        <strain evidence="3">cv. PA1801</strain>
    </source>
</reference>
<dbReference type="AlphaFoldDB" id="A0A5B6WAV7"/>
<keyword evidence="3" id="KW-1185">Reference proteome</keyword>
<evidence type="ECO:0000313" key="2">
    <source>
        <dbReference type="EMBL" id="KAA3478971.1"/>
    </source>
</evidence>
<comment type="caution">
    <text evidence="2">The sequence shown here is derived from an EMBL/GenBank/DDBJ whole genome shotgun (WGS) entry which is preliminary data.</text>
</comment>
<dbReference type="EMBL" id="SMMG02000003">
    <property type="protein sequence ID" value="KAA3478971.1"/>
    <property type="molecule type" value="Genomic_DNA"/>
</dbReference>
<protein>
    <submittedName>
        <fullName evidence="2">WAT1-related protein</fullName>
    </submittedName>
</protein>
<keyword evidence="1" id="KW-0175">Coiled coil</keyword>
<name>A0A5B6WAV7_9ROSI</name>
<sequence>MDQRFEKLEQLQREMQEKLQLQMQEQNRQRERPYGQCYGKQSIPSWLYSNAESQRKLEERYKWLEEKFKAMETTDFRCGVNAKDLSLVPDLVLLLKFKVPEFEKYNGTSCPEAHI</sequence>
<proteinExistence type="predicted"/>
<evidence type="ECO:0000313" key="3">
    <source>
        <dbReference type="Proteomes" id="UP000325315"/>
    </source>
</evidence>
<dbReference type="Proteomes" id="UP000325315">
    <property type="component" value="Unassembled WGS sequence"/>
</dbReference>
<organism evidence="2 3">
    <name type="scientific">Gossypium australe</name>
    <dbReference type="NCBI Taxonomy" id="47621"/>
    <lineage>
        <taxon>Eukaryota</taxon>
        <taxon>Viridiplantae</taxon>
        <taxon>Streptophyta</taxon>
        <taxon>Embryophyta</taxon>
        <taxon>Tracheophyta</taxon>
        <taxon>Spermatophyta</taxon>
        <taxon>Magnoliopsida</taxon>
        <taxon>eudicotyledons</taxon>
        <taxon>Gunneridae</taxon>
        <taxon>Pentapetalae</taxon>
        <taxon>rosids</taxon>
        <taxon>malvids</taxon>
        <taxon>Malvales</taxon>
        <taxon>Malvaceae</taxon>
        <taxon>Malvoideae</taxon>
        <taxon>Gossypium</taxon>
    </lineage>
</organism>
<feature type="coiled-coil region" evidence="1">
    <location>
        <begin position="1"/>
        <end position="28"/>
    </location>
</feature>
<accession>A0A5B6WAV7</accession>
<gene>
    <name evidence="2" type="ORF">EPI10_019533</name>
</gene>
<evidence type="ECO:0000256" key="1">
    <source>
        <dbReference type="SAM" id="Coils"/>
    </source>
</evidence>